<protein>
    <submittedName>
        <fullName evidence="1">Uncharacterized protein</fullName>
    </submittedName>
</protein>
<dbReference type="RefSeq" id="WP_148097598.1">
    <property type="nucleotide sequence ID" value="NZ_BHYK01000029.1"/>
</dbReference>
<dbReference type="AlphaFoldDB" id="A0A401URS6"/>
<accession>A0A401URS6</accession>
<evidence type="ECO:0000313" key="1">
    <source>
        <dbReference type="EMBL" id="GCD12259.1"/>
    </source>
</evidence>
<dbReference type="Proteomes" id="UP000287872">
    <property type="component" value="Unassembled WGS sequence"/>
</dbReference>
<sequence>MRKINTIESIKFDLENYVGQMYIATEGKTGYDSVIHPKMKDSGQKVFEYFKAKLFLFMHRMEA</sequence>
<evidence type="ECO:0000313" key="2">
    <source>
        <dbReference type="Proteomes" id="UP000287872"/>
    </source>
</evidence>
<proteinExistence type="predicted"/>
<organism evidence="1 2">
    <name type="scientific">Clostridium tagluense</name>
    <dbReference type="NCBI Taxonomy" id="360422"/>
    <lineage>
        <taxon>Bacteria</taxon>
        <taxon>Bacillati</taxon>
        <taxon>Bacillota</taxon>
        <taxon>Clostridia</taxon>
        <taxon>Eubacteriales</taxon>
        <taxon>Clostridiaceae</taxon>
        <taxon>Clostridium</taxon>
    </lineage>
</organism>
<reference evidence="1 2" key="1">
    <citation type="submission" date="2018-11" db="EMBL/GenBank/DDBJ databases">
        <title>Genome sequencing and assembly of Clostridium tagluense strain A121.</title>
        <authorList>
            <person name="Murakami T."/>
            <person name="Segawa T."/>
            <person name="Shcherbakova V.A."/>
            <person name="Mori H."/>
            <person name="Yoshimura Y."/>
        </authorList>
    </citation>
    <scope>NUCLEOTIDE SEQUENCE [LARGE SCALE GENOMIC DNA]</scope>
    <source>
        <strain evidence="1 2">A121</strain>
    </source>
</reference>
<name>A0A401URS6_9CLOT</name>
<gene>
    <name evidence="1" type="ORF">Ctaglu_38820</name>
</gene>
<comment type="caution">
    <text evidence="1">The sequence shown here is derived from an EMBL/GenBank/DDBJ whole genome shotgun (WGS) entry which is preliminary data.</text>
</comment>
<dbReference type="EMBL" id="BHYK01000029">
    <property type="protein sequence ID" value="GCD12259.1"/>
    <property type="molecule type" value="Genomic_DNA"/>
</dbReference>
<keyword evidence="2" id="KW-1185">Reference proteome</keyword>